<evidence type="ECO:0000256" key="5">
    <source>
        <dbReference type="ARBA" id="ARBA00022989"/>
    </source>
</evidence>
<dbReference type="Pfam" id="PF19300">
    <property type="entry name" value="BPD_transp_1_N"/>
    <property type="match status" value="1"/>
</dbReference>
<dbReference type="Gene3D" id="1.10.3720.10">
    <property type="entry name" value="MetI-like"/>
    <property type="match status" value="1"/>
</dbReference>
<comment type="subcellular location">
    <subcellularLocation>
        <location evidence="1 7">Cell membrane</location>
        <topology evidence="1 7">Multi-pass membrane protein</topology>
    </subcellularLocation>
</comment>
<dbReference type="InterPro" id="IPR000515">
    <property type="entry name" value="MetI-like"/>
</dbReference>
<feature type="transmembrane region" description="Helical" evidence="7">
    <location>
        <begin position="271"/>
        <end position="297"/>
    </location>
</feature>
<feature type="transmembrane region" description="Helical" evidence="7">
    <location>
        <begin position="92"/>
        <end position="113"/>
    </location>
</feature>
<comment type="similarity">
    <text evidence="7">Belongs to the binding-protein-dependent transport system permease family.</text>
</comment>
<evidence type="ECO:0000256" key="4">
    <source>
        <dbReference type="ARBA" id="ARBA00022692"/>
    </source>
</evidence>
<reference evidence="9" key="1">
    <citation type="submission" date="2020-07" db="EMBL/GenBank/DDBJ databases">
        <title>Huge and variable diversity of episymbiotic CPR bacteria and DPANN archaea in groundwater ecosystems.</title>
        <authorList>
            <person name="He C.Y."/>
            <person name="Keren R."/>
            <person name="Whittaker M."/>
            <person name="Farag I.F."/>
            <person name="Doudna J."/>
            <person name="Cate J.H.D."/>
            <person name="Banfield J.F."/>
        </authorList>
    </citation>
    <scope>NUCLEOTIDE SEQUENCE</scope>
    <source>
        <strain evidence="9">NC_groundwater_1370_Ag_S-0.2um_69_93</strain>
    </source>
</reference>
<evidence type="ECO:0000256" key="6">
    <source>
        <dbReference type="ARBA" id="ARBA00023136"/>
    </source>
</evidence>
<dbReference type="AlphaFoldDB" id="A0A932ZUI7"/>
<gene>
    <name evidence="9" type="ORF">HY618_07920</name>
</gene>
<organism evidence="9 10">
    <name type="scientific">Tectimicrobiota bacterium</name>
    <dbReference type="NCBI Taxonomy" id="2528274"/>
    <lineage>
        <taxon>Bacteria</taxon>
        <taxon>Pseudomonadati</taxon>
        <taxon>Nitrospinota/Tectimicrobiota group</taxon>
        <taxon>Candidatus Tectimicrobiota</taxon>
    </lineage>
</organism>
<dbReference type="GO" id="GO:0005886">
    <property type="term" value="C:plasma membrane"/>
    <property type="evidence" value="ECO:0007669"/>
    <property type="project" value="UniProtKB-SubCell"/>
</dbReference>
<keyword evidence="5 7" id="KW-1133">Transmembrane helix</keyword>
<dbReference type="InterPro" id="IPR045621">
    <property type="entry name" value="BPD_transp_1_N"/>
</dbReference>
<comment type="caution">
    <text evidence="9">The sequence shown here is derived from an EMBL/GenBank/DDBJ whole genome shotgun (WGS) entry which is preliminary data.</text>
</comment>
<dbReference type="Pfam" id="PF00528">
    <property type="entry name" value="BPD_transp_1"/>
    <property type="match status" value="1"/>
</dbReference>
<keyword evidence="4 7" id="KW-0812">Transmembrane</keyword>
<dbReference type="CDD" id="cd06261">
    <property type="entry name" value="TM_PBP2"/>
    <property type="match status" value="1"/>
</dbReference>
<keyword evidence="3" id="KW-1003">Cell membrane</keyword>
<sequence>LAAIPTLFWVLVLIFFGLHILPGDPAIALLGDQASEEQLRNFRALNGLDKPLYVQLWNYFRGAVFLDLGKSYQLEQPVAEVILSFLPYTLDLALASLSLGVTVGIPLGVMMALRRDSIWDVAGGAAALGGISIPDFCLSVLLLLVFSLALGWFPIVGQIDMSSPLSRAYNVFLPALSIGFVQSAPIMRVTRASMLDVLNAPYVQTAQSKGLPTWRVIYQHALRNALIPVATVAATGMTVALGGTSVVEIIFNRPGLGKLLIGGVEARDYNMIQGVILIYSVIVVFVNLTVDLLYTLIDPRVSLGREED</sequence>
<evidence type="ECO:0000256" key="2">
    <source>
        <dbReference type="ARBA" id="ARBA00022448"/>
    </source>
</evidence>
<dbReference type="PROSITE" id="PS50928">
    <property type="entry name" value="ABC_TM1"/>
    <property type="match status" value="1"/>
</dbReference>
<dbReference type="EMBL" id="JACQRX010000343">
    <property type="protein sequence ID" value="MBI4252372.1"/>
    <property type="molecule type" value="Genomic_DNA"/>
</dbReference>
<dbReference type="PANTHER" id="PTHR43163:SF6">
    <property type="entry name" value="DIPEPTIDE TRANSPORT SYSTEM PERMEASE PROTEIN DPPB-RELATED"/>
    <property type="match status" value="1"/>
</dbReference>
<evidence type="ECO:0000313" key="10">
    <source>
        <dbReference type="Proteomes" id="UP000752292"/>
    </source>
</evidence>
<feature type="transmembrane region" description="Helical" evidence="7">
    <location>
        <begin position="167"/>
        <end position="186"/>
    </location>
</feature>
<evidence type="ECO:0000313" key="9">
    <source>
        <dbReference type="EMBL" id="MBI4252372.1"/>
    </source>
</evidence>
<feature type="non-terminal residue" evidence="9">
    <location>
        <position position="1"/>
    </location>
</feature>
<dbReference type="GO" id="GO:0055085">
    <property type="term" value="P:transmembrane transport"/>
    <property type="evidence" value="ECO:0007669"/>
    <property type="project" value="InterPro"/>
</dbReference>
<proteinExistence type="inferred from homology"/>
<evidence type="ECO:0000256" key="7">
    <source>
        <dbReference type="RuleBase" id="RU363032"/>
    </source>
</evidence>
<evidence type="ECO:0000256" key="3">
    <source>
        <dbReference type="ARBA" id="ARBA00022475"/>
    </source>
</evidence>
<dbReference type="InterPro" id="IPR035906">
    <property type="entry name" value="MetI-like_sf"/>
</dbReference>
<dbReference type="PANTHER" id="PTHR43163">
    <property type="entry name" value="DIPEPTIDE TRANSPORT SYSTEM PERMEASE PROTEIN DPPB-RELATED"/>
    <property type="match status" value="1"/>
</dbReference>
<feature type="transmembrane region" description="Helical" evidence="7">
    <location>
        <begin position="125"/>
        <end position="155"/>
    </location>
</feature>
<keyword evidence="6 7" id="KW-0472">Membrane</keyword>
<feature type="transmembrane region" description="Helical" evidence="7">
    <location>
        <begin position="6"/>
        <end position="31"/>
    </location>
</feature>
<feature type="transmembrane region" description="Helical" evidence="7">
    <location>
        <begin position="225"/>
        <end position="251"/>
    </location>
</feature>
<name>A0A932ZUI7_UNCTE</name>
<feature type="domain" description="ABC transmembrane type-1" evidence="8">
    <location>
        <begin position="86"/>
        <end position="294"/>
    </location>
</feature>
<protein>
    <submittedName>
        <fullName evidence="9">ABC transporter permease</fullName>
    </submittedName>
</protein>
<evidence type="ECO:0000256" key="1">
    <source>
        <dbReference type="ARBA" id="ARBA00004651"/>
    </source>
</evidence>
<keyword evidence="2 7" id="KW-0813">Transport</keyword>
<accession>A0A932ZUI7</accession>
<dbReference type="Proteomes" id="UP000752292">
    <property type="component" value="Unassembled WGS sequence"/>
</dbReference>
<evidence type="ECO:0000259" key="8">
    <source>
        <dbReference type="PROSITE" id="PS50928"/>
    </source>
</evidence>
<dbReference type="SUPFAM" id="SSF161098">
    <property type="entry name" value="MetI-like"/>
    <property type="match status" value="1"/>
</dbReference>